<proteinExistence type="predicted"/>
<dbReference type="EMBL" id="KL198024">
    <property type="protein sequence ID" value="KDQ17400.1"/>
    <property type="molecule type" value="Genomic_DNA"/>
</dbReference>
<protein>
    <submittedName>
        <fullName evidence="2">Uncharacterized protein</fullName>
    </submittedName>
</protein>
<dbReference type="HOGENOM" id="CLU_156014_0_0_1"/>
<dbReference type="InParanoid" id="A0A067MRT3"/>
<reference evidence="3" key="1">
    <citation type="journal article" date="2014" name="Proc. Natl. Acad. Sci. U.S.A.">
        <title>Extensive sampling of basidiomycete genomes demonstrates inadequacy of the white-rot/brown-rot paradigm for wood decay fungi.</title>
        <authorList>
            <person name="Riley R."/>
            <person name="Salamov A.A."/>
            <person name="Brown D.W."/>
            <person name="Nagy L.G."/>
            <person name="Floudas D."/>
            <person name="Held B.W."/>
            <person name="Levasseur A."/>
            <person name="Lombard V."/>
            <person name="Morin E."/>
            <person name="Otillar R."/>
            <person name="Lindquist E.A."/>
            <person name="Sun H."/>
            <person name="LaButti K.M."/>
            <person name="Schmutz J."/>
            <person name="Jabbour D."/>
            <person name="Luo H."/>
            <person name="Baker S.E."/>
            <person name="Pisabarro A.G."/>
            <person name="Walton J.D."/>
            <person name="Blanchette R.A."/>
            <person name="Henrissat B."/>
            <person name="Martin F."/>
            <person name="Cullen D."/>
            <person name="Hibbett D.S."/>
            <person name="Grigoriev I.V."/>
        </authorList>
    </citation>
    <scope>NUCLEOTIDE SEQUENCE [LARGE SCALE GENOMIC DNA]</scope>
    <source>
        <strain evidence="3">FD-172 SS1</strain>
    </source>
</reference>
<dbReference type="STRING" id="930990.A0A067MRT3"/>
<keyword evidence="1" id="KW-0812">Transmembrane</keyword>
<dbReference type="AlphaFoldDB" id="A0A067MRT3"/>
<evidence type="ECO:0000313" key="3">
    <source>
        <dbReference type="Proteomes" id="UP000027195"/>
    </source>
</evidence>
<keyword evidence="1" id="KW-0472">Membrane</keyword>
<dbReference type="Proteomes" id="UP000027195">
    <property type="component" value="Unassembled WGS sequence"/>
</dbReference>
<name>A0A067MRT3_BOTB1</name>
<evidence type="ECO:0000256" key="1">
    <source>
        <dbReference type="SAM" id="Phobius"/>
    </source>
</evidence>
<feature type="transmembrane region" description="Helical" evidence="1">
    <location>
        <begin position="12"/>
        <end position="32"/>
    </location>
</feature>
<keyword evidence="3" id="KW-1185">Reference proteome</keyword>
<keyword evidence="1" id="KW-1133">Transmembrane helix</keyword>
<evidence type="ECO:0000313" key="2">
    <source>
        <dbReference type="EMBL" id="KDQ17400.1"/>
    </source>
</evidence>
<accession>A0A067MRT3</accession>
<organism evidence="2 3">
    <name type="scientific">Botryobasidium botryosum (strain FD-172 SS1)</name>
    <dbReference type="NCBI Taxonomy" id="930990"/>
    <lineage>
        <taxon>Eukaryota</taxon>
        <taxon>Fungi</taxon>
        <taxon>Dikarya</taxon>
        <taxon>Basidiomycota</taxon>
        <taxon>Agaricomycotina</taxon>
        <taxon>Agaricomycetes</taxon>
        <taxon>Cantharellales</taxon>
        <taxon>Botryobasidiaceae</taxon>
        <taxon>Botryobasidium</taxon>
    </lineage>
</organism>
<dbReference type="OrthoDB" id="2505950at2759"/>
<gene>
    <name evidence="2" type="ORF">BOTBODRAFT_172443</name>
</gene>
<sequence length="96" mass="10531">MAQTEAPSFYDWISLILALIVVGGAIVGFFWINRQLSSTVESTKESLKAKGLTVSRDGVAVRTDSRFDREAYVDATQRGFVKLARAASAQNNPKVH</sequence>